<comment type="caution">
    <text evidence="2">The sequence shown here is derived from an EMBL/GenBank/DDBJ whole genome shotgun (WGS) entry which is preliminary data.</text>
</comment>
<keyword evidence="3" id="KW-1185">Reference proteome</keyword>
<gene>
    <name evidence="2" type="ORF">EVAR_3571_1</name>
</gene>
<evidence type="ECO:0000313" key="3">
    <source>
        <dbReference type="Proteomes" id="UP000299102"/>
    </source>
</evidence>
<evidence type="ECO:0008006" key="4">
    <source>
        <dbReference type="Google" id="ProtNLM"/>
    </source>
</evidence>
<evidence type="ECO:0000256" key="1">
    <source>
        <dbReference type="SAM" id="MobiDB-lite"/>
    </source>
</evidence>
<name>A0A4C1SWB1_EUMVA</name>
<dbReference type="Proteomes" id="UP000299102">
    <property type="component" value="Unassembled WGS sequence"/>
</dbReference>
<evidence type="ECO:0000313" key="2">
    <source>
        <dbReference type="EMBL" id="GBP06215.1"/>
    </source>
</evidence>
<dbReference type="OrthoDB" id="7491038at2759"/>
<dbReference type="EMBL" id="BGZK01000021">
    <property type="protein sequence ID" value="GBP06215.1"/>
    <property type="molecule type" value="Genomic_DNA"/>
</dbReference>
<proteinExistence type="predicted"/>
<reference evidence="2 3" key="1">
    <citation type="journal article" date="2019" name="Commun. Biol.">
        <title>The bagworm genome reveals a unique fibroin gene that provides high tensile strength.</title>
        <authorList>
            <person name="Kono N."/>
            <person name="Nakamura H."/>
            <person name="Ohtoshi R."/>
            <person name="Tomita M."/>
            <person name="Numata K."/>
            <person name="Arakawa K."/>
        </authorList>
    </citation>
    <scope>NUCLEOTIDE SEQUENCE [LARGE SCALE GENOMIC DNA]</scope>
</reference>
<accession>A0A4C1SWB1</accession>
<protein>
    <recommendedName>
        <fullName evidence="4">C2H2-type domain-containing protein</fullName>
    </recommendedName>
</protein>
<dbReference type="AlphaFoldDB" id="A0A4C1SWB1"/>
<sequence>MPSIFSKNAIISGDVYFFCLVCEDKLKTEDAVNAHIQKVIHRKNFDQKYSYVKDYESESIGKHKNHEYNKSDDIDVTTSNKHAKWYENCIILFDNLLVTERAWNGLIDNSCAYCNIEFDNEELHKTESTHVLNLIQAQLLIGEKRSVYRKLDNHTFHCITCNEVLALSTESHFEQDMHDECYIQCRRNKKVLYDKTYKNKSRIETPIKQTLNEKISKKDDIIKPDIEHANRLCNINKLFKNEELSEAKITDQKPENDNYNVPELNSLEALVKKLDLNDCIYFNENGDPLCTLCAWDLSGPLDSVKAHIQGRHHQETLKLHKQRVVKEKREKTICGNQKETVELKNNLTATAVTEDNSKSESALKENDCSAILTEIDNETPITDIKSAYKTDIRSNVADLQKHAIAIDLVNEKAVCKKCYTSLPFEIEVIRNHIEQHSKCKSKDNPSLGESVGNETDVTKSLTRPDFMTKSEPEASNIATTNTITETNDEEKTKKDIIKFASENHIYYNFSSNQAYCRVCENQIPKGLTSMKKHVKGAKHASATSAAADGLAPEGASQTKKFCLQVIKKRPRKPDVADVHEWCSAATENDHYCSTKWASSVWFPSCERQFRWLAPHSTPLHQFPACHILFVSKKLAMHWSLGLRVSIGHIPELIVGSLRDGLVGSRFPNLSISLLSKYERTILDVGRKPEGVDVLGAYAGWARPASVTSTI</sequence>
<organism evidence="2 3">
    <name type="scientific">Eumeta variegata</name>
    <name type="common">Bagworm moth</name>
    <name type="synonym">Eumeta japonica</name>
    <dbReference type="NCBI Taxonomy" id="151549"/>
    <lineage>
        <taxon>Eukaryota</taxon>
        <taxon>Metazoa</taxon>
        <taxon>Ecdysozoa</taxon>
        <taxon>Arthropoda</taxon>
        <taxon>Hexapoda</taxon>
        <taxon>Insecta</taxon>
        <taxon>Pterygota</taxon>
        <taxon>Neoptera</taxon>
        <taxon>Endopterygota</taxon>
        <taxon>Lepidoptera</taxon>
        <taxon>Glossata</taxon>
        <taxon>Ditrysia</taxon>
        <taxon>Tineoidea</taxon>
        <taxon>Psychidae</taxon>
        <taxon>Oiketicinae</taxon>
        <taxon>Eumeta</taxon>
    </lineage>
</organism>
<feature type="region of interest" description="Disordered" evidence="1">
    <location>
        <begin position="438"/>
        <end position="457"/>
    </location>
</feature>